<gene>
    <name evidence="1" type="ORF">RchiOBHm_Chr4g0414201</name>
</gene>
<evidence type="ECO:0000313" key="1">
    <source>
        <dbReference type="EMBL" id="PRQ38464.1"/>
    </source>
</evidence>
<sequence length="76" mass="8462">MSSYLPLILVKSYRGGTQFELCCFCCSNSLGRDIFFVALYTAAKGCWEGIELVSCVSSPIQRQQICVAPLLNFHFS</sequence>
<proteinExistence type="predicted"/>
<reference evidence="1 2" key="1">
    <citation type="journal article" date="2018" name="Nat. Genet.">
        <title>The Rosa genome provides new insights in the design of modern roses.</title>
        <authorList>
            <person name="Bendahmane M."/>
        </authorList>
    </citation>
    <scope>NUCLEOTIDE SEQUENCE [LARGE SCALE GENOMIC DNA]</scope>
    <source>
        <strain evidence="2">cv. Old Blush</strain>
    </source>
</reference>
<dbReference type="Gramene" id="PRQ38464">
    <property type="protein sequence ID" value="PRQ38464"/>
    <property type="gene ID" value="RchiOBHm_Chr4g0414201"/>
</dbReference>
<keyword evidence="2" id="KW-1185">Reference proteome</keyword>
<evidence type="ECO:0000313" key="2">
    <source>
        <dbReference type="Proteomes" id="UP000238479"/>
    </source>
</evidence>
<dbReference type="Proteomes" id="UP000238479">
    <property type="component" value="Chromosome 4"/>
</dbReference>
<dbReference type="AlphaFoldDB" id="A0A2P6QWD0"/>
<accession>A0A2P6QWD0</accession>
<organism evidence="1 2">
    <name type="scientific">Rosa chinensis</name>
    <name type="common">China rose</name>
    <dbReference type="NCBI Taxonomy" id="74649"/>
    <lineage>
        <taxon>Eukaryota</taxon>
        <taxon>Viridiplantae</taxon>
        <taxon>Streptophyta</taxon>
        <taxon>Embryophyta</taxon>
        <taxon>Tracheophyta</taxon>
        <taxon>Spermatophyta</taxon>
        <taxon>Magnoliopsida</taxon>
        <taxon>eudicotyledons</taxon>
        <taxon>Gunneridae</taxon>
        <taxon>Pentapetalae</taxon>
        <taxon>rosids</taxon>
        <taxon>fabids</taxon>
        <taxon>Rosales</taxon>
        <taxon>Rosaceae</taxon>
        <taxon>Rosoideae</taxon>
        <taxon>Rosoideae incertae sedis</taxon>
        <taxon>Rosa</taxon>
    </lineage>
</organism>
<name>A0A2P6QWD0_ROSCH</name>
<dbReference type="EMBL" id="PDCK01000042">
    <property type="protein sequence ID" value="PRQ38464.1"/>
    <property type="molecule type" value="Genomic_DNA"/>
</dbReference>
<protein>
    <submittedName>
        <fullName evidence="1">Uncharacterized protein</fullName>
    </submittedName>
</protein>
<comment type="caution">
    <text evidence="1">The sequence shown here is derived from an EMBL/GenBank/DDBJ whole genome shotgun (WGS) entry which is preliminary data.</text>
</comment>